<name>A0A1F5G7B8_9BACT</name>
<protein>
    <submittedName>
        <fullName evidence="7">Iron transporter</fullName>
    </submittedName>
</protein>
<dbReference type="GO" id="GO:0005384">
    <property type="term" value="F:manganese ion transmembrane transporter activity"/>
    <property type="evidence" value="ECO:0007669"/>
    <property type="project" value="TreeGrafter"/>
</dbReference>
<evidence type="ECO:0000256" key="4">
    <source>
        <dbReference type="ARBA" id="ARBA00022989"/>
    </source>
</evidence>
<dbReference type="Pfam" id="PF01566">
    <property type="entry name" value="Nramp"/>
    <property type="match status" value="1"/>
</dbReference>
<organism evidence="7 8">
    <name type="scientific">Candidatus Curtissbacteria bacterium RIFCSPHIGHO2_01_FULL_40_12</name>
    <dbReference type="NCBI Taxonomy" id="1797710"/>
    <lineage>
        <taxon>Bacteria</taxon>
        <taxon>Candidatus Curtissiibacteriota</taxon>
    </lineage>
</organism>
<dbReference type="PANTHER" id="PTHR11706">
    <property type="entry name" value="SOLUTE CARRIER PROTEIN FAMILY 11 MEMBER"/>
    <property type="match status" value="1"/>
</dbReference>
<keyword evidence="4 6" id="KW-1133">Transmembrane helix</keyword>
<dbReference type="GO" id="GO:0015086">
    <property type="term" value="F:cadmium ion transmembrane transporter activity"/>
    <property type="evidence" value="ECO:0007669"/>
    <property type="project" value="TreeGrafter"/>
</dbReference>
<dbReference type="InterPro" id="IPR001046">
    <property type="entry name" value="NRAMP_fam"/>
</dbReference>
<feature type="transmembrane region" description="Helical" evidence="6">
    <location>
        <begin position="333"/>
        <end position="352"/>
    </location>
</feature>
<feature type="transmembrane region" description="Helical" evidence="6">
    <location>
        <begin position="83"/>
        <end position="102"/>
    </location>
</feature>
<feature type="transmembrane region" description="Helical" evidence="6">
    <location>
        <begin position="358"/>
        <end position="381"/>
    </location>
</feature>
<feature type="transmembrane region" description="Helical" evidence="6">
    <location>
        <begin position="114"/>
        <end position="136"/>
    </location>
</feature>
<keyword evidence="3 6" id="KW-0812">Transmembrane</keyword>
<dbReference type="GO" id="GO:0005886">
    <property type="term" value="C:plasma membrane"/>
    <property type="evidence" value="ECO:0007669"/>
    <property type="project" value="TreeGrafter"/>
</dbReference>
<keyword evidence="5 6" id="KW-0472">Membrane</keyword>
<evidence type="ECO:0000256" key="1">
    <source>
        <dbReference type="ARBA" id="ARBA00004141"/>
    </source>
</evidence>
<gene>
    <name evidence="7" type="ORF">A2693_03540</name>
</gene>
<feature type="transmembrane region" description="Helical" evidence="6">
    <location>
        <begin position="148"/>
        <end position="165"/>
    </location>
</feature>
<dbReference type="PANTHER" id="PTHR11706:SF33">
    <property type="entry name" value="NATURAL RESISTANCE-ASSOCIATED MACROPHAGE PROTEIN 2"/>
    <property type="match status" value="1"/>
</dbReference>
<feature type="transmembrane region" description="Helical" evidence="6">
    <location>
        <begin position="393"/>
        <end position="416"/>
    </location>
</feature>
<evidence type="ECO:0000313" key="8">
    <source>
        <dbReference type="Proteomes" id="UP000178577"/>
    </source>
</evidence>
<sequence length="420" mass="45535">MRIKFKKLLSKLGPGIITGASDDDPSGIATYSIAGASAGYSLLWTPFLTFPLMAAIQEMCARIGLVTQRGLAGNIKTHVRPKLILYAFAMLIIAANTINIGADLAGMAAAVRLLIPVNSAIISIVFTILIIILMVAFPYKFIATNLKWFTFALFAYIASALVTKQDWLQILYSTFVPNIDFNKETITLIVAILGTTISPYLFFWQTSEEVEEVKEKEKRTHHKIIVTKHELKQAQEDVNLGMLFSNLVMFAIIATTASTLYRFGINQITTADQAASALAPIAGNAASLLFTLGIVGTGMLAVPVLAGSAAYAVSEIFGWKEGLSKSFRQARPFYLIIIASTCVGFLMTLLNINPFKALFYTAVLYGLISPILILAILFIANSRKIMGVNTNTPVTNILGILTLIIMTLAAVSFAVVSLKS</sequence>
<evidence type="ECO:0000256" key="2">
    <source>
        <dbReference type="ARBA" id="ARBA00022448"/>
    </source>
</evidence>
<dbReference type="EMBL" id="MFAY01000054">
    <property type="protein sequence ID" value="OGD87773.1"/>
    <property type="molecule type" value="Genomic_DNA"/>
</dbReference>
<reference evidence="7 8" key="1">
    <citation type="journal article" date="2016" name="Nat. Commun.">
        <title>Thousands of microbial genomes shed light on interconnected biogeochemical processes in an aquifer system.</title>
        <authorList>
            <person name="Anantharaman K."/>
            <person name="Brown C.T."/>
            <person name="Hug L.A."/>
            <person name="Sharon I."/>
            <person name="Castelle C.J."/>
            <person name="Probst A.J."/>
            <person name="Thomas B.C."/>
            <person name="Singh A."/>
            <person name="Wilkins M.J."/>
            <person name="Karaoz U."/>
            <person name="Brodie E.L."/>
            <person name="Williams K.H."/>
            <person name="Hubbard S.S."/>
            <person name="Banfield J.F."/>
        </authorList>
    </citation>
    <scope>NUCLEOTIDE SEQUENCE [LARGE SCALE GENOMIC DNA]</scope>
</reference>
<evidence type="ECO:0000256" key="5">
    <source>
        <dbReference type="ARBA" id="ARBA00023136"/>
    </source>
</evidence>
<proteinExistence type="predicted"/>
<dbReference type="AlphaFoldDB" id="A0A1F5G7B8"/>
<comment type="caution">
    <text evidence="7">The sequence shown here is derived from an EMBL/GenBank/DDBJ whole genome shotgun (WGS) entry which is preliminary data.</text>
</comment>
<feature type="transmembrane region" description="Helical" evidence="6">
    <location>
        <begin position="185"/>
        <end position="204"/>
    </location>
</feature>
<feature type="transmembrane region" description="Helical" evidence="6">
    <location>
        <begin position="281"/>
        <end position="313"/>
    </location>
</feature>
<comment type="subcellular location">
    <subcellularLocation>
        <location evidence="1">Membrane</location>
        <topology evidence="1">Multi-pass membrane protein</topology>
    </subcellularLocation>
</comment>
<evidence type="ECO:0000256" key="6">
    <source>
        <dbReference type="SAM" id="Phobius"/>
    </source>
</evidence>
<evidence type="ECO:0000256" key="3">
    <source>
        <dbReference type="ARBA" id="ARBA00022692"/>
    </source>
</evidence>
<evidence type="ECO:0000313" key="7">
    <source>
        <dbReference type="EMBL" id="OGD87773.1"/>
    </source>
</evidence>
<dbReference type="Proteomes" id="UP000178577">
    <property type="component" value="Unassembled WGS sequence"/>
</dbReference>
<keyword evidence="2" id="KW-0813">Transport</keyword>
<feature type="transmembrane region" description="Helical" evidence="6">
    <location>
        <begin position="238"/>
        <end position="261"/>
    </location>
</feature>
<dbReference type="GO" id="GO:0034755">
    <property type="term" value="P:iron ion transmembrane transport"/>
    <property type="evidence" value="ECO:0007669"/>
    <property type="project" value="TreeGrafter"/>
</dbReference>
<accession>A0A1F5G7B8</accession>